<dbReference type="AlphaFoldDB" id="A0A839YYN9"/>
<gene>
    <name evidence="2" type="ORF">FHS50_000461</name>
</gene>
<organism evidence="2 3">
    <name type="scientific">Sphingomicrobium lutaoense</name>
    <dbReference type="NCBI Taxonomy" id="515949"/>
    <lineage>
        <taxon>Bacteria</taxon>
        <taxon>Pseudomonadati</taxon>
        <taxon>Pseudomonadota</taxon>
        <taxon>Alphaproteobacteria</taxon>
        <taxon>Sphingomonadales</taxon>
        <taxon>Sphingomonadaceae</taxon>
        <taxon>Sphingomicrobium</taxon>
    </lineage>
</organism>
<keyword evidence="3" id="KW-1185">Reference proteome</keyword>
<accession>A0A839YYN9</accession>
<feature type="compositionally biased region" description="Basic and acidic residues" evidence="1">
    <location>
        <begin position="65"/>
        <end position="78"/>
    </location>
</feature>
<feature type="compositionally biased region" description="Basic and acidic residues" evidence="1">
    <location>
        <begin position="25"/>
        <end position="35"/>
    </location>
</feature>
<reference evidence="2 3" key="1">
    <citation type="submission" date="2020-08" db="EMBL/GenBank/DDBJ databases">
        <title>Genomic Encyclopedia of Type Strains, Phase IV (KMG-IV): sequencing the most valuable type-strain genomes for metagenomic binning, comparative biology and taxonomic classification.</title>
        <authorList>
            <person name="Goeker M."/>
        </authorList>
    </citation>
    <scope>NUCLEOTIDE SEQUENCE [LARGE SCALE GENOMIC DNA]</scope>
    <source>
        <strain evidence="2 3">DSM 24194</strain>
    </source>
</reference>
<dbReference type="RefSeq" id="WP_183932786.1">
    <property type="nucleotide sequence ID" value="NZ_JACICF010000001.1"/>
</dbReference>
<comment type="caution">
    <text evidence="2">The sequence shown here is derived from an EMBL/GenBank/DDBJ whole genome shotgun (WGS) entry which is preliminary data.</text>
</comment>
<dbReference type="EMBL" id="JACICF010000001">
    <property type="protein sequence ID" value="MBB3763438.1"/>
    <property type="molecule type" value="Genomic_DNA"/>
</dbReference>
<evidence type="ECO:0000256" key="1">
    <source>
        <dbReference type="SAM" id="MobiDB-lite"/>
    </source>
</evidence>
<feature type="compositionally biased region" description="Basic and acidic residues" evidence="1">
    <location>
        <begin position="7"/>
        <end position="18"/>
    </location>
</feature>
<evidence type="ECO:0000313" key="3">
    <source>
        <dbReference type="Proteomes" id="UP000578569"/>
    </source>
</evidence>
<evidence type="ECO:0000313" key="2">
    <source>
        <dbReference type="EMBL" id="MBB3763438.1"/>
    </source>
</evidence>
<feature type="compositionally biased region" description="Basic and acidic residues" evidence="1">
    <location>
        <begin position="109"/>
        <end position="127"/>
    </location>
</feature>
<name>A0A839YYN9_9SPHN</name>
<protein>
    <submittedName>
        <fullName evidence="2">Uncharacterized protein</fullName>
    </submittedName>
</protein>
<dbReference type="Proteomes" id="UP000578569">
    <property type="component" value="Unassembled WGS sequence"/>
</dbReference>
<feature type="region of interest" description="Disordered" evidence="1">
    <location>
        <begin position="1"/>
        <end position="129"/>
    </location>
</feature>
<feature type="compositionally biased region" description="Basic residues" evidence="1">
    <location>
        <begin position="96"/>
        <end position="108"/>
    </location>
</feature>
<proteinExistence type="predicted"/>
<sequence>MRRRKRTPAEKAERERRIQATLRKAMKEARSDSPKAGKQKTSRKASPSGSAMAQALVSAGLIKAKSGESSKIDVRDGKGLATKSSKKPAQNGQSSKQKRPRSRALRKTKSPEQRAQEAKAREKLERKKRERLARKLAAIERARRREEEGRKADLARRKAEREKALQGYLRQASSLSFTMLLSGWKKYVGLLDYYQRTGKNPQRAELYAEVVAAVEREWQRRAKLPHTSDEYFDWPSTKAGKGKGGLSSDHWVDQGVLGYLGYSVGEKSDLTQSERHAILRRVFEMHLPPIESPTYMKQWGRPASASRLRKMANSLASFARQAKRRRSTNMQEAINSWEHDLDMLYREYYQAKFGFGWPPV</sequence>